<evidence type="ECO:0000313" key="5">
    <source>
        <dbReference type="Proteomes" id="UP000499080"/>
    </source>
</evidence>
<feature type="non-terminal residue" evidence="4">
    <location>
        <position position="1"/>
    </location>
</feature>
<sequence length="330" mass="37365">KGTVVYRNLHLQEEAIFHWDLCSDLQKKKGTCLKARKATFSVTDASYLNVSRHYCLCTTNRSLHFIHASSTAQWETFRLTELPTVPTCLENNFLPTNKAKTCELFIGDHQGNVYILTFFFPRTLLFARTYSIGTQIIKFKDLKLHDNYVKCKVKKKVHNDVVDKIQCTSQPNILLSNSKLDPQKSLVLWNFNSNGFLTFHHSAGVTCFDFSQTLSVVATGSKDFSVRLWNVKCASKPITILVGHRAVIAEVLIHEGKSNVLSICREGEVRLFDLKTGKCLHTVGIRLPLSLHQLQFGNSALHVPHHDNDHVLVTVSDLTTKICLDDLEVR</sequence>
<dbReference type="SUPFAM" id="SSF50978">
    <property type="entry name" value="WD40 repeat-like"/>
    <property type="match status" value="1"/>
</dbReference>
<dbReference type="PANTHER" id="PTHR44324:SF3">
    <property type="entry name" value="WD REPEAT-CONTAINING PROTEIN 49-LIKE"/>
    <property type="match status" value="1"/>
</dbReference>
<evidence type="ECO:0000256" key="1">
    <source>
        <dbReference type="ARBA" id="ARBA00022574"/>
    </source>
</evidence>
<name>A0A4Y2LYF6_ARAVE</name>
<dbReference type="InterPro" id="IPR015943">
    <property type="entry name" value="WD40/YVTN_repeat-like_dom_sf"/>
</dbReference>
<feature type="repeat" description="WD" evidence="3">
    <location>
        <begin position="198"/>
        <end position="232"/>
    </location>
</feature>
<evidence type="ECO:0000256" key="2">
    <source>
        <dbReference type="ARBA" id="ARBA00022737"/>
    </source>
</evidence>
<evidence type="ECO:0000256" key="3">
    <source>
        <dbReference type="PROSITE-ProRule" id="PRU00221"/>
    </source>
</evidence>
<dbReference type="InterPro" id="IPR001680">
    <property type="entry name" value="WD40_rpt"/>
</dbReference>
<protein>
    <submittedName>
        <fullName evidence="4">Uncharacterized protein</fullName>
    </submittedName>
</protein>
<dbReference type="OrthoDB" id="691673at2759"/>
<dbReference type="Proteomes" id="UP000499080">
    <property type="component" value="Unassembled WGS sequence"/>
</dbReference>
<dbReference type="SMART" id="SM00320">
    <property type="entry name" value="WD40"/>
    <property type="match status" value="2"/>
</dbReference>
<comment type="caution">
    <text evidence="4">The sequence shown here is derived from an EMBL/GenBank/DDBJ whole genome shotgun (WGS) entry which is preliminary data.</text>
</comment>
<keyword evidence="1 3" id="KW-0853">WD repeat</keyword>
<dbReference type="PANTHER" id="PTHR44324">
    <property type="entry name" value="WD40 REPEAT DOMAIN 95"/>
    <property type="match status" value="1"/>
</dbReference>
<organism evidence="4 5">
    <name type="scientific">Araneus ventricosus</name>
    <name type="common">Orbweaver spider</name>
    <name type="synonym">Epeira ventricosa</name>
    <dbReference type="NCBI Taxonomy" id="182803"/>
    <lineage>
        <taxon>Eukaryota</taxon>
        <taxon>Metazoa</taxon>
        <taxon>Ecdysozoa</taxon>
        <taxon>Arthropoda</taxon>
        <taxon>Chelicerata</taxon>
        <taxon>Arachnida</taxon>
        <taxon>Araneae</taxon>
        <taxon>Araneomorphae</taxon>
        <taxon>Entelegynae</taxon>
        <taxon>Araneoidea</taxon>
        <taxon>Araneidae</taxon>
        <taxon>Araneus</taxon>
    </lineage>
</organism>
<dbReference type="InterPro" id="IPR051242">
    <property type="entry name" value="WD-EF-hand_domain"/>
</dbReference>
<keyword evidence="5" id="KW-1185">Reference proteome</keyword>
<dbReference type="Gene3D" id="2.130.10.10">
    <property type="entry name" value="YVTN repeat-like/Quinoprotein amine dehydrogenase"/>
    <property type="match status" value="1"/>
</dbReference>
<dbReference type="PROSITE" id="PS50294">
    <property type="entry name" value="WD_REPEATS_REGION"/>
    <property type="match status" value="1"/>
</dbReference>
<proteinExistence type="predicted"/>
<dbReference type="InterPro" id="IPR019775">
    <property type="entry name" value="WD40_repeat_CS"/>
</dbReference>
<dbReference type="PROSITE" id="PS50082">
    <property type="entry name" value="WD_REPEATS_2"/>
    <property type="match status" value="1"/>
</dbReference>
<reference evidence="4 5" key="1">
    <citation type="journal article" date="2019" name="Sci. Rep.">
        <title>Orb-weaving spider Araneus ventricosus genome elucidates the spidroin gene catalogue.</title>
        <authorList>
            <person name="Kono N."/>
            <person name="Nakamura H."/>
            <person name="Ohtoshi R."/>
            <person name="Moran D.A.P."/>
            <person name="Shinohara A."/>
            <person name="Yoshida Y."/>
            <person name="Fujiwara M."/>
            <person name="Mori M."/>
            <person name="Tomita M."/>
            <person name="Arakawa K."/>
        </authorList>
    </citation>
    <scope>NUCLEOTIDE SEQUENCE [LARGE SCALE GENOMIC DNA]</scope>
</reference>
<accession>A0A4Y2LYF6</accession>
<dbReference type="EMBL" id="BGPR01006458">
    <property type="protein sequence ID" value="GBN19163.1"/>
    <property type="molecule type" value="Genomic_DNA"/>
</dbReference>
<dbReference type="AlphaFoldDB" id="A0A4Y2LYF6"/>
<keyword evidence="2" id="KW-0677">Repeat</keyword>
<evidence type="ECO:0000313" key="4">
    <source>
        <dbReference type="EMBL" id="GBN19163.1"/>
    </source>
</evidence>
<dbReference type="PROSITE" id="PS00678">
    <property type="entry name" value="WD_REPEATS_1"/>
    <property type="match status" value="1"/>
</dbReference>
<dbReference type="InterPro" id="IPR036322">
    <property type="entry name" value="WD40_repeat_dom_sf"/>
</dbReference>
<dbReference type="Pfam" id="PF00400">
    <property type="entry name" value="WD40"/>
    <property type="match status" value="1"/>
</dbReference>
<gene>
    <name evidence="4" type="ORF">AVEN_106114_1</name>
</gene>